<evidence type="ECO:0000313" key="1">
    <source>
        <dbReference type="EMBL" id="KKN77976.1"/>
    </source>
</evidence>
<sequence length="115" mass="12657">MMNRRTFLISATAALAVPLVPVPSWAEGPNVHPECMLSLYDVVIVGNDGLIRHCKAYEPIWGVVHGFHKGRPLILTSLDPPLCFPLHSASETERLLPFNLGKRGSGCWRPAKDSN</sequence>
<dbReference type="PROSITE" id="PS51318">
    <property type="entry name" value="TAT"/>
    <property type="match status" value="1"/>
</dbReference>
<proteinExistence type="predicted"/>
<gene>
    <name evidence="1" type="ORF">LCGC14_0355410</name>
</gene>
<organism evidence="1">
    <name type="scientific">marine sediment metagenome</name>
    <dbReference type="NCBI Taxonomy" id="412755"/>
    <lineage>
        <taxon>unclassified sequences</taxon>
        <taxon>metagenomes</taxon>
        <taxon>ecological metagenomes</taxon>
    </lineage>
</organism>
<dbReference type="InterPro" id="IPR006311">
    <property type="entry name" value="TAT_signal"/>
</dbReference>
<name>A0A0F9VWZ0_9ZZZZ</name>
<reference evidence="1" key="1">
    <citation type="journal article" date="2015" name="Nature">
        <title>Complex archaea that bridge the gap between prokaryotes and eukaryotes.</title>
        <authorList>
            <person name="Spang A."/>
            <person name="Saw J.H."/>
            <person name="Jorgensen S.L."/>
            <person name="Zaremba-Niedzwiedzka K."/>
            <person name="Martijn J."/>
            <person name="Lind A.E."/>
            <person name="van Eijk R."/>
            <person name="Schleper C."/>
            <person name="Guy L."/>
            <person name="Ettema T.J."/>
        </authorList>
    </citation>
    <scope>NUCLEOTIDE SEQUENCE</scope>
</reference>
<dbReference type="AlphaFoldDB" id="A0A0F9VWZ0"/>
<dbReference type="EMBL" id="LAZR01000271">
    <property type="protein sequence ID" value="KKN77976.1"/>
    <property type="molecule type" value="Genomic_DNA"/>
</dbReference>
<protein>
    <submittedName>
        <fullName evidence="1">Uncharacterized protein</fullName>
    </submittedName>
</protein>
<accession>A0A0F9VWZ0</accession>
<comment type="caution">
    <text evidence="1">The sequence shown here is derived from an EMBL/GenBank/DDBJ whole genome shotgun (WGS) entry which is preliminary data.</text>
</comment>